<dbReference type="SMART" id="SM00698">
    <property type="entry name" value="MORN"/>
    <property type="match status" value="2"/>
</dbReference>
<dbReference type="PANTHER" id="PTHR23084:SF263">
    <property type="entry name" value="MORN REPEAT-CONTAINING PROTEIN 1"/>
    <property type="match status" value="1"/>
</dbReference>
<feature type="chain" id="PRO_5046386083" description="MORN repeat-containing protein" evidence="2">
    <location>
        <begin position="22"/>
        <end position="183"/>
    </location>
</feature>
<evidence type="ECO:0000256" key="1">
    <source>
        <dbReference type="ARBA" id="ARBA00022737"/>
    </source>
</evidence>
<gene>
    <name evidence="3" type="ORF">JQ619_33630</name>
</gene>
<keyword evidence="4" id="KW-1185">Reference proteome</keyword>
<organism evidence="3 4">
    <name type="scientific">Bradyrhizobium denitrificans</name>
    <dbReference type="NCBI Taxonomy" id="2734912"/>
    <lineage>
        <taxon>Bacteria</taxon>
        <taxon>Pseudomonadati</taxon>
        <taxon>Pseudomonadota</taxon>
        <taxon>Alphaproteobacteria</taxon>
        <taxon>Hyphomicrobiales</taxon>
        <taxon>Nitrobacteraceae</taxon>
        <taxon>Bradyrhizobium</taxon>
    </lineage>
</organism>
<keyword evidence="2" id="KW-0732">Signal</keyword>
<dbReference type="Proteomes" id="UP001314635">
    <property type="component" value="Unassembled WGS sequence"/>
</dbReference>
<accession>A0ABS5GH86</accession>
<dbReference type="Pfam" id="PF02493">
    <property type="entry name" value="MORN"/>
    <property type="match status" value="4"/>
</dbReference>
<proteinExistence type="predicted"/>
<comment type="caution">
    <text evidence="3">The sequence shown here is derived from an EMBL/GenBank/DDBJ whole genome shotgun (WGS) entry which is preliminary data.</text>
</comment>
<evidence type="ECO:0000256" key="2">
    <source>
        <dbReference type="SAM" id="SignalP"/>
    </source>
</evidence>
<reference evidence="4" key="1">
    <citation type="journal article" date="2021" name="ISME J.">
        <title>Evolutionary origin and ecological implication of a unique nif island in free-living Bradyrhizobium lineages.</title>
        <authorList>
            <person name="Tao J."/>
        </authorList>
    </citation>
    <scope>NUCLEOTIDE SEQUENCE [LARGE SCALE GENOMIC DNA]</scope>
    <source>
        <strain evidence="4">SZCCT0094</strain>
    </source>
</reference>
<name>A0ABS5GH86_9BRAD</name>
<dbReference type="PANTHER" id="PTHR23084">
    <property type="entry name" value="PHOSPHATIDYLINOSITOL-4-PHOSPHATE 5-KINASE RELATED"/>
    <property type="match status" value="1"/>
</dbReference>
<protein>
    <recommendedName>
        <fullName evidence="5">MORN repeat-containing protein</fullName>
    </recommendedName>
</protein>
<dbReference type="SUPFAM" id="SSF82185">
    <property type="entry name" value="Histone H3 K4-specific methyltransferase SET7/9 N-terminal domain"/>
    <property type="match status" value="1"/>
</dbReference>
<keyword evidence="1" id="KW-0677">Repeat</keyword>
<dbReference type="InterPro" id="IPR003409">
    <property type="entry name" value="MORN"/>
</dbReference>
<evidence type="ECO:0000313" key="4">
    <source>
        <dbReference type="Proteomes" id="UP001314635"/>
    </source>
</evidence>
<evidence type="ECO:0008006" key="5">
    <source>
        <dbReference type="Google" id="ProtNLM"/>
    </source>
</evidence>
<sequence length="183" mass="19594">MARAALGMLIGISLGWSVAEAQSNLPGAFVADPGTGCKVWNPHPLADEAASWSGSCVNGLAEGVGTLRWLRSGRIFEMDDGGWKQGRQEGRGTQDWKTGRYEGDLVSGEPDGYGIMTLQAARYEGQFRKGKPYGEGTLITLQGVLKGFWIDGCLNHNGRKVTFAVPSSACGQKRNGQVKRSTS</sequence>
<dbReference type="RefSeq" id="WP_148221407.1">
    <property type="nucleotide sequence ID" value="NZ_JAFCLK010000046.1"/>
</dbReference>
<dbReference type="EMBL" id="JAFCLK010000046">
    <property type="protein sequence ID" value="MBR1140706.1"/>
    <property type="molecule type" value="Genomic_DNA"/>
</dbReference>
<evidence type="ECO:0000313" key="3">
    <source>
        <dbReference type="EMBL" id="MBR1140706.1"/>
    </source>
</evidence>
<feature type="signal peptide" evidence="2">
    <location>
        <begin position="1"/>
        <end position="21"/>
    </location>
</feature>